<evidence type="ECO:0000313" key="11">
    <source>
        <dbReference type="Proteomes" id="UP000650467"/>
    </source>
</evidence>
<evidence type="ECO:0000259" key="9">
    <source>
        <dbReference type="Pfam" id="PF16916"/>
    </source>
</evidence>
<feature type="region of interest" description="Disordered" evidence="6">
    <location>
        <begin position="426"/>
        <end position="487"/>
    </location>
</feature>
<dbReference type="EMBL" id="JAEHOC010000007">
    <property type="protein sequence ID" value="KAG2440336.1"/>
    <property type="molecule type" value="Genomic_DNA"/>
</dbReference>
<organism evidence="10 11">
    <name type="scientific">Chlamydomonas incerta</name>
    <dbReference type="NCBI Taxonomy" id="51695"/>
    <lineage>
        <taxon>Eukaryota</taxon>
        <taxon>Viridiplantae</taxon>
        <taxon>Chlorophyta</taxon>
        <taxon>core chlorophytes</taxon>
        <taxon>Chlorophyceae</taxon>
        <taxon>CS clade</taxon>
        <taxon>Chlamydomonadales</taxon>
        <taxon>Chlamydomonadaceae</taxon>
        <taxon>Chlamydomonas</taxon>
    </lineage>
</organism>
<dbReference type="InterPro" id="IPR027469">
    <property type="entry name" value="Cation_efflux_TMD_sf"/>
</dbReference>
<keyword evidence="3 7" id="KW-0812">Transmembrane</keyword>
<feature type="compositionally biased region" description="Gly residues" evidence="6">
    <location>
        <begin position="443"/>
        <end position="467"/>
    </location>
</feature>
<evidence type="ECO:0000256" key="3">
    <source>
        <dbReference type="ARBA" id="ARBA00022692"/>
    </source>
</evidence>
<evidence type="ECO:0000256" key="4">
    <source>
        <dbReference type="ARBA" id="ARBA00022989"/>
    </source>
</evidence>
<keyword evidence="2" id="KW-0813">Transport</keyword>
<sequence>MAQLAREVILGSTSELTDNEGFTAQGASGFAPSRGSFRRASRNSLTGAEAEAPPAWGSASRAHTVESLADIEAPLLQPAAPEGVTITPGAPAEPHTQSSAQREVTASFARKVRIGINASWVVNILLLIAKTAVFILSGSYAVLASAVDSLVDLLSQVVLAVAEYQAATYDRRFPIGRTRMAELSVLACAAIMFVSTSLVIRESIGALWDGFHGEIPPLEVGITLFAVLGSATAGKLALYVYCVALRKNPIMVALSEDHLNDVQSNLAAIVGAAVASNLPKYWYVDPIVALIFSVLIIKSWLGICWEQGQKMVGLGAPDELIEEINTVTQEHHTAMQLDRVTAYHHGSNMVVEVEVLLPADMSVRESHDIALALQHKIEALDTVERAYVHVDYERRSLEEHKVERNLKLGVRDVMKPLPEALERLGSAGGSGLVSPSPTSSAAGGAGGNNGGAGGNHGSARGSNGGAGPQWTASAAPSGGVSAVTSSGSFSGKAAAEVAVAALADGPSGSAVVATAEAGTTAAAGAAPAEAAPADQEAASTGGAAAAAAPAAGAARGGGGGSGAGGGRKKKK</sequence>
<dbReference type="InterPro" id="IPR002524">
    <property type="entry name" value="Cation_efflux"/>
</dbReference>
<comment type="subcellular location">
    <subcellularLocation>
        <location evidence="1">Membrane</location>
        <topology evidence="1">Multi-pass membrane protein</topology>
    </subcellularLocation>
</comment>
<gene>
    <name evidence="10" type="ORF">HXX76_004441</name>
</gene>
<proteinExistence type="predicted"/>
<feature type="compositionally biased region" description="Low complexity" evidence="6">
    <location>
        <begin position="471"/>
        <end position="487"/>
    </location>
</feature>
<comment type="caution">
    <text evidence="10">The sequence shown here is derived from an EMBL/GenBank/DDBJ whole genome shotgun (WGS) entry which is preliminary data.</text>
</comment>
<evidence type="ECO:0000256" key="5">
    <source>
        <dbReference type="ARBA" id="ARBA00023136"/>
    </source>
</evidence>
<feature type="region of interest" description="Disordered" evidence="6">
    <location>
        <begin position="18"/>
        <end position="59"/>
    </location>
</feature>
<dbReference type="NCBIfam" id="TIGR01297">
    <property type="entry name" value="CDF"/>
    <property type="match status" value="1"/>
</dbReference>
<evidence type="ECO:0000256" key="1">
    <source>
        <dbReference type="ARBA" id="ARBA00004141"/>
    </source>
</evidence>
<evidence type="ECO:0000259" key="8">
    <source>
        <dbReference type="Pfam" id="PF01545"/>
    </source>
</evidence>
<dbReference type="GO" id="GO:0008324">
    <property type="term" value="F:monoatomic cation transmembrane transporter activity"/>
    <property type="evidence" value="ECO:0007669"/>
    <property type="project" value="InterPro"/>
</dbReference>
<feature type="transmembrane region" description="Helical" evidence="7">
    <location>
        <begin position="181"/>
        <end position="200"/>
    </location>
</feature>
<dbReference type="PANTHER" id="PTHR43840:SF52">
    <property type="entry name" value="CATION EFFLUX FAMILY PROTEIN"/>
    <property type="match status" value="1"/>
</dbReference>
<keyword evidence="11" id="KW-1185">Reference proteome</keyword>
<feature type="compositionally biased region" description="Gly residues" evidence="6">
    <location>
        <begin position="554"/>
        <end position="565"/>
    </location>
</feature>
<feature type="transmembrane region" description="Helical" evidence="7">
    <location>
        <begin position="120"/>
        <end position="143"/>
    </location>
</feature>
<evidence type="ECO:0000313" key="10">
    <source>
        <dbReference type="EMBL" id="KAG2440336.1"/>
    </source>
</evidence>
<keyword evidence="4 7" id="KW-1133">Transmembrane helix</keyword>
<dbReference type="InterPro" id="IPR036837">
    <property type="entry name" value="Cation_efflux_CTD_sf"/>
</dbReference>
<feature type="region of interest" description="Disordered" evidence="6">
    <location>
        <begin position="519"/>
        <end position="571"/>
    </location>
</feature>
<dbReference type="Gene3D" id="1.20.1510.10">
    <property type="entry name" value="Cation efflux protein transmembrane domain"/>
    <property type="match status" value="1"/>
</dbReference>
<feature type="domain" description="Cation efflux protein transmembrane" evidence="8">
    <location>
        <begin position="118"/>
        <end position="309"/>
    </location>
</feature>
<dbReference type="SUPFAM" id="SSF161111">
    <property type="entry name" value="Cation efflux protein transmembrane domain-like"/>
    <property type="match status" value="1"/>
</dbReference>
<feature type="domain" description="Cation efflux protein cytoplasmic" evidence="9">
    <location>
        <begin position="317"/>
        <end position="391"/>
    </location>
</feature>
<dbReference type="InterPro" id="IPR050291">
    <property type="entry name" value="CDF_Transporter"/>
</dbReference>
<dbReference type="InterPro" id="IPR027470">
    <property type="entry name" value="Cation_efflux_CTD"/>
</dbReference>
<dbReference type="SUPFAM" id="SSF160240">
    <property type="entry name" value="Cation efflux protein cytoplasmic domain-like"/>
    <property type="match status" value="1"/>
</dbReference>
<dbReference type="Pfam" id="PF16916">
    <property type="entry name" value="ZT_dimer"/>
    <property type="match status" value="1"/>
</dbReference>
<feature type="transmembrane region" description="Helical" evidence="7">
    <location>
        <begin position="149"/>
        <end position="169"/>
    </location>
</feature>
<dbReference type="InterPro" id="IPR058533">
    <property type="entry name" value="Cation_efflux_TM"/>
</dbReference>
<evidence type="ECO:0000256" key="7">
    <source>
        <dbReference type="SAM" id="Phobius"/>
    </source>
</evidence>
<reference evidence="10" key="1">
    <citation type="journal article" date="2020" name="bioRxiv">
        <title>Comparative genomics of Chlamydomonas.</title>
        <authorList>
            <person name="Craig R.J."/>
            <person name="Hasan A.R."/>
            <person name="Ness R.W."/>
            <person name="Keightley P.D."/>
        </authorList>
    </citation>
    <scope>NUCLEOTIDE SEQUENCE</scope>
    <source>
        <strain evidence="10">SAG 7.73</strain>
    </source>
</reference>
<evidence type="ECO:0000256" key="6">
    <source>
        <dbReference type="SAM" id="MobiDB-lite"/>
    </source>
</evidence>
<keyword evidence="5 7" id="KW-0472">Membrane</keyword>
<dbReference type="AlphaFoldDB" id="A0A835W8U8"/>
<protein>
    <recommendedName>
        <fullName evidence="12">Cation efflux protein cytoplasmic domain-containing protein</fullName>
    </recommendedName>
</protein>
<dbReference type="GO" id="GO:0016020">
    <property type="term" value="C:membrane"/>
    <property type="evidence" value="ECO:0007669"/>
    <property type="project" value="UniProtKB-SubCell"/>
</dbReference>
<dbReference type="PANTHER" id="PTHR43840">
    <property type="entry name" value="MITOCHONDRIAL METAL TRANSPORTER 1-RELATED"/>
    <property type="match status" value="1"/>
</dbReference>
<accession>A0A835W8U8</accession>
<dbReference type="Pfam" id="PF01545">
    <property type="entry name" value="Cation_efflux"/>
    <property type="match status" value="1"/>
</dbReference>
<name>A0A835W8U8_CHLIN</name>
<feature type="transmembrane region" description="Helical" evidence="7">
    <location>
        <begin position="281"/>
        <end position="301"/>
    </location>
</feature>
<feature type="transmembrane region" description="Helical" evidence="7">
    <location>
        <begin position="220"/>
        <end position="241"/>
    </location>
</feature>
<evidence type="ECO:0008006" key="12">
    <source>
        <dbReference type="Google" id="ProtNLM"/>
    </source>
</evidence>
<dbReference type="OrthoDB" id="78296at2759"/>
<evidence type="ECO:0000256" key="2">
    <source>
        <dbReference type="ARBA" id="ARBA00022448"/>
    </source>
</evidence>
<dbReference type="Proteomes" id="UP000650467">
    <property type="component" value="Unassembled WGS sequence"/>
</dbReference>
<feature type="region of interest" description="Disordered" evidence="6">
    <location>
        <begin position="82"/>
        <end position="102"/>
    </location>
</feature>
<feature type="compositionally biased region" description="Low complexity" evidence="6">
    <location>
        <begin position="519"/>
        <end position="553"/>
    </location>
</feature>
<dbReference type="Gene3D" id="3.30.70.1350">
    <property type="entry name" value="Cation efflux protein, cytoplasmic domain"/>
    <property type="match status" value="1"/>
</dbReference>